<dbReference type="SMART" id="SM00530">
    <property type="entry name" value="HTH_XRE"/>
    <property type="match status" value="1"/>
</dbReference>
<organism evidence="6 7">
    <name type="scientific">Streptomyces yaizuensis</name>
    <dbReference type="NCBI Taxonomy" id="2989713"/>
    <lineage>
        <taxon>Bacteria</taxon>
        <taxon>Bacillati</taxon>
        <taxon>Actinomycetota</taxon>
        <taxon>Actinomycetes</taxon>
        <taxon>Kitasatosporales</taxon>
        <taxon>Streptomycetaceae</taxon>
        <taxon>Streptomyces</taxon>
    </lineage>
</organism>
<keyword evidence="1 3" id="KW-0853">WD repeat</keyword>
<dbReference type="Proteomes" id="UP001291653">
    <property type="component" value="Unassembled WGS sequence"/>
</dbReference>
<evidence type="ECO:0000256" key="3">
    <source>
        <dbReference type="PROSITE-ProRule" id="PRU00221"/>
    </source>
</evidence>
<feature type="compositionally biased region" description="Low complexity" evidence="4">
    <location>
        <begin position="212"/>
        <end position="226"/>
    </location>
</feature>
<dbReference type="Pfam" id="PF00400">
    <property type="entry name" value="WD40"/>
    <property type="match status" value="1"/>
</dbReference>
<accession>A0ABQ5PBI3</accession>
<feature type="repeat" description="WD" evidence="3">
    <location>
        <begin position="636"/>
        <end position="669"/>
    </location>
</feature>
<feature type="region of interest" description="Disordered" evidence="4">
    <location>
        <begin position="403"/>
        <end position="428"/>
    </location>
</feature>
<dbReference type="InterPro" id="IPR036322">
    <property type="entry name" value="WD40_repeat_dom_sf"/>
</dbReference>
<dbReference type="InterPro" id="IPR019775">
    <property type="entry name" value="WD40_repeat_CS"/>
</dbReference>
<keyword evidence="7" id="KW-1185">Reference proteome</keyword>
<dbReference type="PROSITE" id="PS50082">
    <property type="entry name" value="WD_REPEATS_2"/>
    <property type="match status" value="1"/>
</dbReference>
<feature type="domain" description="HTH cro/C1-type" evidence="5">
    <location>
        <begin position="22"/>
        <end position="78"/>
    </location>
</feature>
<evidence type="ECO:0000313" key="6">
    <source>
        <dbReference type="EMBL" id="GLF99907.1"/>
    </source>
</evidence>
<dbReference type="InterPro" id="IPR027417">
    <property type="entry name" value="P-loop_NTPase"/>
</dbReference>
<sequence length="707" mass="76166">MAGRRERPLDPEAGPVERFAHELRKLRISVGKPTYRVMATRAGYSVSALAAAASGGQLPSLPVVLAYVSVCGGDPVEWEAHWHRAARALEEESSFDVVAEKPGNQAPYRGLARYEPGDRDMFFGRDPLLRRLTELIAAHRLVILAGASGSGKSSLLRAGLIPTLQDFTNAPVRCAAIRILTPGPRPSSTHAHALDPAPVPDPAGTGTRDPDPGAGTATGRAAAPGAEEPDTVVVVDQFEEVFTLCQDPDERARFLDLLLAARAEDSRLRVVVGVRADFYGHCTQHPGLVEVLRTAHLALGPMTAVELRQAVVGPARAAGLIVERELTSRIVEQTAAEPGGLPLMSHALLEVWRRRRGRTLTLGAYESIGGIHGAVADTAEHTYNQLTPAQAAHARRILLRLITPGEGTPDTRRPASRDELVPDPTGHPDAAAALESLTRARLLVLDGDTADIAHEALITAWPRLANWVHEDRHRLRIHRRLTQNAQNWHDLAHDPGTLYFGTRLSEAREVFLTTSGTADLTPLEHAFLTASHQRQQRGIRRARRLNTILASLLALALVAAGIAIRQRQTAVTAERKAVTAQQAAQSRQAAARSAALLDKDPDLASLLAIHAYRTSPTREAAASLNAAAGLPLLRKLTGSTQPVLALAFSPDGRTLAAGDNSTVWLWNISLPGPADATDKICRTLRRNLTATERSLHLPGHRNQPTCP</sequence>
<dbReference type="InterPro" id="IPR049052">
    <property type="entry name" value="nSTAND1"/>
</dbReference>
<dbReference type="Pfam" id="PF20703">
    <property type="entry name" value="nSTAND1"/>
    <property type="match status" value="1"/>
</dbReference>
<evidence type="ECO:0000256" key="2">
    <source>
        <dbReference type="ARBA" id="ARBA00022737"/>
    </source>
</evidence>
<feature type="compositionally biased region" description="Basic and acidic residues" evidence="4">
    <location>
        <begin position="409"/>
        <end position="420"/>
    </location>
</feature>
<evidence type="ECO:0000313" key="7">
    <source>
        <dbReference type="Proteomes" id="UP001291653"/>
    </source>
</evidence>
<dbReference type="SMART" id="SM00320">
    <property type="entry name" value="WD40"/>
    <property type="match status" value="1"/>
</dbReference>
<dbReference type="EMBL" id="BSBI01000026">
    <property type="protein sequence ID" value="GLF99907.1"/>
    <property type="molecule type" value="Genomic_DNA"/>
</dbReference>
<dbReference type="InterPro" id="IPR001387">
    <property type="entry name" value="Cro/C1-type_HTH"/>
</dbReference>
<evidence type="ECO:0000256" key="4">
    <source>
        <dbReference type="SAM" id="MobiDB-lite"/>
    </source>
</evidence>
<evidence type="ECO:0000256" key="1">
    <source>
        <dbReference type="ARBA" id="ARBA00022574"/>
    </source>
</evidence>
<dbReference type="Gene3D" id="2.130.10.10">
    <property type="entry name" value="YVTN repeat-like/Quinoprotein amine dehydrogenase"/>
    <property type="match status" value="1"/>
</dbReference>
<proteinExistence type="predicted"/>
<keyword evidence="2" id="KW-0677">Repeat</keyword>
<comment type="caution">
    <text evidence="6">The sequence shown here is derived from an EMBL/GenBank/DDBJ whole genome shotgun (WGS) entry which is preliminary data.</text>
</comment>
<dbReference type="SUPFAM" id="SSF52540">
    <property type="entry name" value="P-loop containing nucleoside triphosphate hydrolases"/>
    <property type="match status" value="1"/>
</dbReference>
<gene>
    <name evidence="6" type="ORF">SYYSPA8_36440</name>
</gene>
<dbReference type="InterPro" id="IPR001680">
    <property type="entry name" value="WD40_rpt"/>
</dbReference>
<feature type="region of interest" description="Disordered" evidence="4">
    <location>
        <begin position="185"/>
        <end position="228"/>
    </location>
</feature>
<dbReference type="InterPro" id="IPR015943">
    <property type="entry name" value="WD40/YVTN_repeat-like_dom_sf"/>
</dbReference>
<protein>
    <recommendedName>
        <fullName evidence="5">HTH cro/C1-type domain-containing protein</fullName>
    </recommendedName>
</protein>
<name>A0ABQ5PBI3_9ACTN</name>
<dbReference type="SUPFAM" id="SSF50978">
    <property type="entry name" value="WD40 repeat-like"/>
    <property type="match status" value="1"/>
</dbReference>
<evidence type="ECO:0000259" key="5">
    <source>
        <dbReference type="SMART" id="SM00530"/>
    </source>
</evidence>
<reference evidence="6 7" key="1">
    <citation type="submission" date="2022-10" db="EMBL/GenBank/DDBJ databases">
        <title>Draft genome sequence of Streptomyces sp. YSPA8.</title>
        <authorList>
            <person name="Moriuchi R."/>
            <person name="Dohra H."/>
            <person name="Yamamura H."/>
            <person name="Kodani S."/>
        </authorList>
    </citation>
    <scope>NUCLEOTIDE SEQUENCE [LARGE SCALE GENOMIC DNA]</scope>
    <source>
        <strain evidence="6 7">YSPA8</strain>
    </source>
</reference>
<dbReference type="PROSITE" id="PS00678">
    <property type="entry name" value="WD_REPEATS_1"/>
    <property type="match status" value="1"/>
</dbReference>
<dbReference type="Gene3D" id="3.40.50.300">
    <property type="entry name" value="P-loop containing nucleotide triphosphate hydrolases"/>
    <property type="match status" value="1"/>
</dbReference>
<dbReference type="RefSeq" id="WP_323451833.1">
    <property type="nucleotide sequence ID" value="NZ_BSBI01000026.1"/>
</dbReference>